<dbReference type="EMBL" id="AVPG01000012">
    <property type="protein sequence ID" value="KGX86634.1"/>
    <property type="molecule type" value="Genomic_DNA"/>
</dbReference>
<keyword evidence="3" id="KW-1185">Reference proteome</keyword>
<organism evidence="2 3">
    <name type="scientific">Pontibacillus litoralis JSM 072002</name>
    <dbReference type="NCBI Taxonomy" id="1385512"/>
    <lineage>
        <taxon>Bacteria</taxon>
        <taxon>Bacillati</taxon>
        <taxon>Bacillota</taxon>
        <taxon>Bacilli</taxon>
        <taxon>Bacillales</taxon>
        <taxon>Bacillaceae</taxon>
        <taxon>Pontibacillus</taxon>
    </lineage>
</organism>
<evidence type="ECO:0000313" key="3">
    <source>
        <dbReference type="Proteomes" id="UP000030401"/>
    </source>
</evidence>
<sequence>MDIVESFNGRIGGREREGGKNGHDVTKRTFSSWLSNQRDRRPNH</sequence>
<comment type="caution">
    <text evidence="2">The sequence shown here is derived from an EMBL/GenBank/DDBJ whole genome shotgun (WGS) entry which is preliminary data.</text>
</comment>
<dbReference type="STRING" id="1385512.N784_04125"/>
<feature type="region of interest" description="Disordered" evidence="1">
    <location>
        <begin position="1"/>
        <end position="44"/>
    </location>
</feature>
<name>A0A0A5G3M3_9BACI</name>
<dbReference type="AlphaFoldDB" id="A0A0A5G3M3"/>
<evidence type="ECO:0000256" key="1">
    <source>
        <dbReference type="SAM" id="MobiDB-lite"/>
    </source>
</evidence>
<reference evidence="2 3" key="1">
    <citation type="submission" date="2013-08" db="EMBL/GenBank/DDBJ databases">
        <authorList>
            <person name="Huang J."/>
            <person name="Wang G."/>
        </authorList>
    </citation>
    <scope>NUCLEOTIDE SEQUENCE [LARGE SCALE GENOMIC DNA]</scope>
    <source>
        <strain evidence="2 3">JSM 072002</strain>
    </source>
</reference>
<dbReference type="RefSeq" id="WP_269745330.1">
    <property type="nucleotide sequence ID" value="NZ_AVPG01000012.1"/>
</dbReference>
<proteinExistence type="predicted"/>
<dbReference type="Proteomes" id="UP000030401">
    <property type="component" value="Unassembled WGS sequence"/>
</dbReference>
<accession>A0A0A5G3M3</accession>
<feature type="compositionally biased region" description="Basic and acidic residues" evidence="1">
    <location>
        <begin position="12"/>
        <end position="27"/>
    </location>
</feature>
<evidence type="ECO:0000313" key="2">
    <source>
        <dbReference type="EMBL" id="KGX86634.1"/>
    </source>
</evidence>
<protein>
    <submittedName>
        <fullName evidence="2">Uncharacterized protein</fullName>
    </submittedName>
</protein>
<gene>
    <name evidence="2" type="ORF">N784_04125</name>
</gene>